<feature type="domain" description="Bet v I/Major latex protein" evidence="5">
    <location>
        <begin position="4"/>
        <end position="99"/>
    </location>
</feature>
<name>A0A6A1VPN9_9ROSI</name>
<keyword evidence="7" id="KW-1185">Reference proteome</keyword>
<accession>A0A6A1VPN9</accession>
<sequence>MKRITGSQFKYVKHRIDEVDEANFTYGYCMIEGDALGDTIEKICYEIKIVASPDGGSVLKTTSKYHTKGSHEIKEEHVKAGKEKAAGIFKAVEAYLLAHPEL</sequence>
<dbReference type="SUPFAM" id="SSF55961">
    <property type="entry name" value="Bet v1-like"/>
    <property type="match status" value="1"/>
</dbReference>
<dbReference type="GO" id="GO:0006952">
    <property type="term" value="P:defense response"/>
    <property type="evidence" value="ECO:0007669"/>
    <property type="project" value="UniProtKB-KW"/>
</dbReference>
<evidence type="ECO:0000256" key="1">
    <source>
        <dbReference type="ARBA" id="ARBA00009744"/>
    </source>
</evidence>
<keyword evidence="3 4" id="KW-0568">Pathogenesis-related protein</keyword>
<evidence type="ECO:0000256" key="4">
    <source>
        <dbReference type="RuleBase" id="RU000409"/>
    </source>
</evidence>
<dbReference type="InterPro" id="IPR024949">
    <property type="entry name" value="Bet_v_I_allergen"/>
</dbReference>
<evidence type="ECO:0000256" key="2">
    <source>
        <dbReference type="ARBA" id="ARBA00022821"/>
    </source>
</evidence>
<dbReference type="AlphaFoldDB" id="A0A6A1VPN9"/>
<evidence type="ECO:0000256" key="3">
    <source>
        <dbReference type="ARBA" id="ARBA00023265"/>
    </source>
</evidence>
<dbReference type="InterPro" id="IPR000916">
    <property type="entry name" value="Bet_v_I/MLP"/>
</dbReference>
<reference evidence="6 7" key="1">
    <citation type="journal article" date="2019" name="Plant Biotechnol. J.">
        <title>The red bayberry genome and genetic basis of sex determination.</title>
        <authorList>
            <person name="Jia H.M."/>
            <person name="Jia H.J."/>
            <person name="Cai Q.L."/>
            <person name="Wang Y."/>
            <person name="Zhao H.B."/>
            <person name="Yang W.F."/>
            <person name="Wang G.Y."/>
            <person name="Li Y.H."/>
            <person name="Zhan D.L."/>
            <person name="Shen Y.T."/>
            <person name="Niu Q.F."/>
            <person name="Chang L."/>
            <person name="Qiu J."/>
            <person name="Zhao L."/>
            <person name="Xie H.B."/>
            <person name="Fu W.Y."/>
            <person name="Jin J."/>
            <person name="Li X.W."/>
            <person name="Jiao Y."/>
            <person name="Zhou C.C."/>
            <person name="Tu T."/>
            <person name="Chai C.Y."/>
            <person name="Gao J.L."/>
            <person name="Fan L.J."/>
            <person name="van de Weg E."/>
            <person name="Wang J.Y."/>
            <person name="Gao Z.S."/>
        </authorList>
    </citation>
    <scope>NUCLEOTIDE SEQUENCE [LARGE SCALE GENOMIC DNA]</scope>
    <source>
        <tissue evidence="6">Leaves</tissue>
    </source>
</reference>
<dbReference type="GO" id="GO:0009738">
    <property type="term" value="P:abscisic acid-activated signaling pathway"/>
    <property type="evidence" value="ECO:0007669"/>
    <property type="project" value="InterPro"/>
</dbReference>
<dbReference type="GO" id="GO:0004864">
    <property type="term" value="F:protein phosphatase inhibitor activity"/>
    <property type="evidence" value="ECO:0007669"/>
    <property type="project" value="InterPro"/>
</dbReference>
<dbReference type="Pfam" id="PF00407">
    <property type="entry name" value="Bet_v_1"/>
    <property type="match status" value="1"/>
</dbReference>
<dbReference type="GO" id="GO:0005737">
    <property type="term" value="C:cytoplasm"/>
    <property type="evidence" value="ECO:0007669"/>
    <property type="project" value="TreeGrafter"/>
</dbReference>
<dbReference type="OrthoDB" id="1858506at2759"/>
<comment type="similarity">
    <text evidence="1 4">Belongs to the BetVI family.</text>
</comment>
<dbReference type="FunFam" id="3.30.530.20:FF:000007">
    <property type="entry name" value="Major pollen allergen Bet v 1-A"/>
    <property type="match status" value="1"/>
</dbReference>
<proteinExistence type="inferred from homology"/>
<dbReference type="InterPro" id="IPR023393">
    <property type="entry name" value="START-like_dom_sf"/>
</dbReference>
<dbReference type="EMBL" id="RXIC02000023">
    <property type="protein sequence ID" value="KAB1213907.1"/>
    <property type="molecule type" value="Genomic_DNA"/>
</dbReference>
<dbReference type="PANTHER" id="PTHR31213:SF55">
    <property type="entry name" value="STRESS-INDUCED PROTEIN SAM22"/>
    <property type="match status" value="1"/>
</dbReference>
<dbReference type="CDD" id="cd07816">
    <property type="entry name" value="Bet_v1-like"/>
    <property type="match status" value="1"/>
</dbReference>
<gene>
    <name evidence="6" type="ORF">CJ030_MR5G017170</name>
</gene>
<protein>
    <submittedName>
        <fullName evidence="6">Major allergen Pru ar 1</fullName>
    </submittedName>
</protein>
<dbReference type="GO" id="GO:0005634">
    <property type="term" value="C:nucleus"/>
    <property type="evidence" value="ECO:0007669"/>
    <property type="project" value="TreeGrafter"/>
</dbReference>
<dbReference type="PRINTS" id="PR00634">
    <property type="entry name" value="BETALLERGEN"/>
</dbReference>
<dbReference type="PROSITE" id="PS00451">
    <property type="entry name" value="PATHOGENESIS_BETVI"/>
    <property type="match status" value="1"/>
</dbReference>
<dbReference type="GO" id="GO:0010427">
    <property type="term" value="F:abscisic acid binding"/>
    <property type="evidence" value="ECO:0007669"/>
    <property type="project" value="InterPro"/>
</dbReference>
<comment type="caution">
    <text evidence="6">The sequence shown here is derived from an EMBL/GenBank/DDBJ whole genome shotgun (WGS) entry which is preliminary data.</text>
</comment>
<dbReference type="Proteomes" id="UP000516437">
    <property type="component" value="Chromosome 5"/>
</dbReference>
<evidence type="ECO:0000313" key="6">
    <source>
        <dbReference type="EMBL" id="KAB1213907.1"/>
    </source>
</evidence>
<keyword evidence="2 4" id="KW-0611">Plant defense</keyword>
<evidence type="ECO:0000313" key="7">
    <source>
        <dbReference type="Proteomes" id="UP000516437"/>
    </source>
</evidence>
<dbReference type="GO" id="GO:0038023">
    <property type="term" value="F:signaling receptor activity"/>
    <property type="evidence" value="ECO:0007669"/>
    <property type="project" value="InterPro"/>
</dbReference>
<dbReference type="InterPro" id="IPR050279">
    <property type="entry name" value="Plant_def-hormone_signal"/>
</dbReference>
<dbReference type="PANTHER" id="PTHR31213">
    <property type="entry name" value="OS08G0374000 PROTEIN-RELATED"/>
    <property type="match status" value="1"/>
</dbReference>
<organism evidence="6 7">
    <name type="scientific">Morella rubra</name>
    <name type="common">Chinese bayberry</name>
    <dbReference type="NCBI Taxonomy" id="262757"/>
    <lineage>
        <taxon>Eukaryota</taxon>
        <taxon>Viridiplantae</taxon>
        <taxon>Streptophyta</taxon>
        <taxon>Embryophyta</taxon>
        <taxon>Tracheophyta</taxon>
        <taxon>Spermatophyta</taxon>
        <taxon>Magnoliopsida</taxon>
        <taxon>eudicotyledons</taxon>
        <taxon>Gunneridae</taxon>
        <taxon>Pentapetalae</taxon>
        <taxon>rosids</taxon>
        <taxon>fabids</taxon>
        <taxon>Fagales</taxon>
        <taxon>Myricaceae</taxon>
        <taxon>Morella</taxon>
    </lineage>
</organism>
<dbReference type="Gene3D" id="3.30.530.20">
    <property type="match status" value="1"/>
</dbReference>
<evidence type="ECO:0000259" key="5">
    <source>
        <dbReference type="Pfam" id="PF00407"/>
    </source>
</evidence>